<dbReference type="RefSeq" id="WP_054409846.1">
    <property type="nucleotide sequence ID" value="NZ_FOYA01000010.1"/>
</dbReference>
<dbReference type="EMBL" id="LIYD01000005">
    <property type="protein sequence ID" value="KOS08054.1"/>
    <property type="molecule type" value="Genomic_DNA"/>
</dbReference>
<dbReference type="PATRIC" id="fig|1202724.3.peg.4112"/>
<name>A0A0M8MFX1_9FLAO</name>
<evidence type="ECO:0000313" key="3">
    <source>
        <dbReference type="Proteomes" id="UP000037755"/>
    </source>
</evidence>
<feature type="chain" id="PRO_5005818342" evidence="1">
    <location>
        <begin position="22"/>
        <end position="379"/>
    </location>
</feature>
<dbReference type="OrthoDB" id="788362at2"/>
<accession>A0A0M8MFX1</accession>
<dbReference type="STRING" id="1202724.AM493_19855"/>
<evidence type="ECO:0000313" key="2">
    <source>
        <dbReference type="EMBL" id="KOS08054.1"/>
    </source>
</evidence>
<sequence length="379" mass="43529">MKSFLAAIALLCGICAHSQHAVYQNLNTHNDDHAAIASLIEKYINSAIQPEEAFTQYDINTYPTIDVMKESLSLGGSLYAINFDVNILSINRQGENYLAKAMLYWHNQGNETKAITVLGIADFWIKQENGQWKISNYLNYYTQNWSNITVGNIKYVYYPEFPFDSHSAQTAVDFYNGLCTLFDITEHDNLTYYIANNCNEVSQMCGFSYFIGEGNNANLCAYYDEKNSLIFSGNSEREANLHEIIHIINRYYPTANPFMLIGLSCYINDAGSRGKDLLFHLKRFLEYAKTNNPDYENFEEFGNIDDYTNCDYVTGGIICNALYRKGGIQLVKAFLQNTEDMDTFKAKLKKELKFKDFKAFFTAEFNVYLKQKKSLLYID</sequence>
<evidence type="ECO:0000256" key="1">
    <source>
        <dbReference type="SAM" id="SignalP"/>
    </source>
</evidence>
<gene>
    <name evidence="2" type="ORF">AM493_19855</name>
</gene>
<organism evidence="2 3">
    <name type="scientific">Flavobacterium akiainvivens</name>
    <dbReference type="NCBI Taxonomy" id="1202724"/>
    <lineage>
        <taxon>Bacteria</taxon>
        <taxon>Pseudomonadati</taxon>
        <taxon>Bacteroidota</taxon>
        <taxon>Flavobacteriia</taxon>
        <taxon>Flavobacteriales</taxon>
        <taxon>Flavobacteriaceae</taxon>
        <taxon>Flavobacterium</taxon>
    </lineage>
</organism>
<dbReference type="AlphaFoldDB" id="A0A0M8MFX1"/>
<dbReference type="Proteomes" id="UP000037755">
    <property type="component" value="Unassembled WGS sequence"/>
</dbReference>
<feature type="signal peptide" evidence="1">
    <location>
        <begin position="1"/>
        <end position="21"/>
    </location>
</feature>
<keyword evidence="1" id="KW-0732">Signal</keyword>
<keyword evidence="3" id="KW-1185">Reference proteome</keyword>
<protein>
    <submittedName>
        <fullName evidence="2">Uncharacterized protein</fullName>
    </submittedName>
</protein>
<comment type="caution">
    <text evidence="2">The sequence shown here is derived from an EMBL/GenBank/DDBJ whole genome shotgun (WGS) entry which is preliminary data.</text>
</comment>
<proteinExistence type="predicted"/>
<reference evidence="2 3" key="1">
    <citation type="submission" date="2015-08" db="EMBL/GenBank/DDBJ databases">
        <title>Whole genome sequence of Flavobacterium akiainvivens IK-1T, from decaying Wikstroemia oahuensis, an endemic Hawaiian shrub.</title>
        <authorList>
            <person name="Wan X."/>
            <person name="Hou S."/>
            <person name="Saito J."/>
            <person name="Donachie S."/>
        </authorList>
    </citation>
    <scope>NUCLEOTIDE SEQUENCE [LARGE SCALE GENOMIC DNA]</scope>
    <source>
        <strain evidence="2 3">IK-1</strain>
    </source>
</reference>